<dbReference type="Gene3D" id="3.30.565.10">
    <property type="entry name" value="Histidine kinase-like ATPase, C-terminal domain"/>
    <property type="match status" value="1"/>
</dbReference>
<name>A0A9N9BR07_9GLOM</name>
<accession>A0A9N9BR07</accession>
<comment type="caution">
    <text evidence="2">The sequence shown here is derived from an EMBL/GenBank/DDBJ whole genome shotgun (WGS) entry which is preliminary data.</text>
</comment>
<protein>
    <submittedName>
        <fullName evidence="2">6618_t:CDS:1</fullName>
    </submittedName>
</protein>
<keyword evidence="3" id="KW-1185">Reference proteome</keyword>
<dbReference type="EMBL" id="CAJVPS010002621">
    <property type="protein sequence ID" value="CAG8572789.1"/>
    <property type="molecule type" value="Genomic_DNA"/>
</dbReference>
<gene>
    <name evidence="2" type="ORF">ALEPTO_LOCUS6892</name>
</gene>
<sequence length="413" mass="46736">MAPTNTLEIQLKAANQVVEAVKQLQYNVSSKVEETLNFSISLAPKAKLEIAAVSSIIQYACYLVQSEKVHDVRLDFSQVKLPFTFPNKSIREHLFANHDSSVALELESTDCRLTVFRRNDHNDRDIWYENIKNWRDDLPSKFHLMLNELVENVPAHAQLPEDKFCFTVGLLFSTKKLYYCVADSGVGLRGSLQEAIVTDVKDVASSACALHLTRPQVTSKGIERGHQGVGLFITSELATMNRGYLEILSGVQEYEQKDTTVTSVRGVSEWKGTMVHGAINLDQEFNYRRAMKLFAEPSAIGKDRFLVCQISLNVYGQRSLRTRELCEEITRDLGIAAERSSKIILDFRGIEEISQAFHGFLRRFVTDHKKVRIMFMVPPEADEELKEDLEELQTQSNENWVDADDSSDASSSS</sequence>
<dbReference type="SUPFAM" id="SSF55874">
    <property type="entry name" value="ATPase domain of HSP90 chaperone/DNA topoisomerase II/histidine kinase"/>
    <property type="match status" value="1"/>
</dbReference>
<evidence type="ECO:0000256" key="1">
    <source>
        <dbReference type="SAM" id="MobiDB-lite"/>
    </source>
</evidence>
<dbReference type="InterPro" id="IPR036890">
    <property type="entry name" value="HATPase_C_sf"/>
</dbReference>
<reference evidence="2" key="1">
    <citation type="submission" date="2021-06" db="EMBL/GenBank/DDBJ databases">
        <authorList>
            <person name="Kallberg Y."/>
            <person name="Tangrot J."/>
            <person name="Rosling A."/>
        </authorList>
    </citation>
    <scope>NUCLEOTIDE SEQUENCE</scope>
    <source>
        <strain evidence="2">FL130A</strain>
    </source>
</reference>
<evidence type="ECO:0000313" key="3">
    <source>
        <dbReference type="Proteomes" id="UP000789508"/>
    </source>
</evidence>
<dbReference type="AlphaFoldDB" id="A0A9N9BR07"/>
<organism evidence="2 3">
    <name type="scientific">Ambispora leptoticha</name>
    <dbReference type="NCBI Taxonomy" id="144679"/>
    <lineage>
        <taxon>Eukaryota</taxon>
        <taxon>Fungi</taxon>
        <taxon>Fungi incertae sedis</taxon>
        <taxon>Mucoromycota</taxon>
        <taxon>Glomeromycotina</taxon>
        <taxon>Glomeromycetes</taxon>
        <taxon>Archaeosporales</taxon>
        <taxon>Ambisporaceae</taxon>
        <taxon>Ambispora</taxon>
    </lineage>
</organism>
<dbReference type="Proteomes" id="UP000789508">
    <property type="component" value="Unassembled WGS sequence"/>
</dbReference>
<feature type="region of interest" description="Disordered" evidence="1">
    <location>
        <begin position="394"/>
        <end position="413"/>
    </location>
</feature>
<dbReference type="OrthoDB" id="2399157at2759"/>
<proteinExistence type="predicted"/>
<evidence type="ECO:0000313" key="2">
    <source>
        <dbReference type="EMBL" id="CAG8572789.1"/>
    </source>
</evidence>